<name>A0AAD9KTS9_RIDPI</name>
<dbReference type="EMBL" id="JAODUO010000600">
    <property type="protein sequence ID" value="KAK2177387.1"/>
    <property type="molecule type" value="Genomic_DNA"/>
</dbReference>
<feature type="region of interest" description="Disordered" evidence="1">
    <location>
        <begin position="59"/>
        <end position="92"/>
    </location>
</feature>
<feature type="compositionally biased region" description="Basic and acidic residues" evidence="1">
    <location>
        <begin position="253"/>
        <end position="271"/>
    </location>
</feature>
<feature type="compositionally biased region" description="Basic and acidic residues" evidence="1">
    <location>
        <begin position="183"/>
        <end position="205"/>
    </location>
</feature>
<dbReference type="AlphaFoldDB" id="A0AAD9KTS9"/>
<sequence length="410" mass="43869">MSLDDSTDLRLAEFRRRLASGRLVDATAMTIDRSPSGQELEQHMSGAAMDTDKRPRVTALGTGNTVPLASPSVPPGTRLTQQGEGDGEDMAPHLHLSCDILQCRHDHHQTEGDTGRQRQCDRTHTRDTRCRRGGDGHSGRHTAHPGHVDQRGDTDDGDESDTDRSDRTGRVKHRSTQVTSHGDVSRDNEAHTDRLVQGDVSRRVDSSGQRTRPVGGRQKATRRGSRRQTGPEPEQEGHDGDVTYGEEDTSSGQKEKRPLSSREGAGDRLVRGCDPTTEDGAGVTGGTRRLASKTTAAGRPDRRTPTDDDVGGLGRSTRPGGRGRKSGKTSQSHPARSHSSPTRSVTSAIGQVVGSQLFGSSASLTSSVDSDLARPLSPVTSPPARGISAPARVSRHATGGLARLDSQRRD</sequence>
<evidence type="ECO:0000313" key="2">
    <source>
        <dbReference type="EMBL" id="KAK2177387.1"/>
    </source>
</evidence>
<feature type="region of interest" description="Disordered" evidence="1">
    <location>
        <begin position="362"/>
        <end position="410"/>
    </location>
</feature>
<organism evidence="2 3">
    <name type="scientific">Ridgeia piscesae</name>
    <name type="common">Tubeworm</name>
    <dbReference type="NCBI Taxonomy" id="27915"/>
    <lineage>
        <taxon>Eukaryota</taxon>
        <taxon>Metazoa</taxon>
        <taxon>Spiralia</taxon>
        <taxon>Lophotrochozoa</taxon>
        <taxon>Annelida</taxon>
        <taxon>Polychaeta</taxon>
        <taxon>Sedentaria</taxon>
        <taxon>Canalipalpata</taxon>
        <taxon>Sabellida</taxon>
        <taxon>Siboglinidae</taxon>
        <taxon>Ridgeia</taxon>
    </lineage>
</organism>
<feature type="compositionally biased region" description="Polar residues" evidence="1">
    <location>
        <begin position="328"/>
        <end position="348"/>
    </location>
</feature>
<dbReference type="Proteomes" id="UP001209878">
    <property type="component" value="Unassembled WGS sequence"/>
</dbReference>
<feature type="region of interest" description="Disordered" evidence="1">
    <location>
        <begin position="109"/>
        <end position="348"/>
    </location>
</feature>
<protein>
    <submittedName>
        <fullName evidence="2">Uncharacterized protein</fullName>
    </submittedName>
</protein>
<evidence type="ECO:0000313" key="3">
    <source>
        <dbReference type="Proteomes" id="UP001209878"/>
    </source>
</evidence>
<feature type="compositionally biased region" description="Basic and acidic residues" evidence="1">
    <location>
        <begin position="109"/>
        <end position="138"/>
    </location>
</feature>
<keyword evidence="3" id="KW-1185">Reference proteome</keyword>
<evidence type="ECO:0000256" key="1">
    <source>
        <dbReference type="SAM" id="MobiDB-lite"/>
    </source>
</evidence>
<reference evidence="2" key="1">
    <citation type="journal article" date="2023" name="Mol. Biol. Evol.">
        <title>Third-Generation Sequencing Reveals the Adaptive Role of the Epigenome in Three Deep-Sea Polychaetes.</title>
        <authorList>
            <person name="Perez M."/>
            <person name="Aroh O."/>
            <person name="Sun Y."/>
            <person name="Lan Y."/>
            <person name="Juniper S.K."/>
            <person name="Young C.R."/>
            <person name="Angers B."/>
            <person name="Qian P.Y."/>
        </authorList>
    </citation>
    <scope>NUCLEOTIDE SEQUENCE</scope>
    <source>
        <strain evidence="2">R07B-5</strain>
    </source>
</reference>
<gene>
    <name evidence="2" type="ORF">NP493_599g01019</name>
</gene>
<proteinExistence type="predicted"/>
<accession>A0AAD9KTS9</accession>
<comment type="caution">
    <text evidence="2">The sequence shown here is derived from an EMBL/GenBank/DDBJ whole genome shotgun (WGS) entry which is preliminary data.</text>
</comment>